<dbReference type="SUPFAM" id="SSF56784">
    <property type="entry name" value="HAD-like"/>
    <property type="match status" value="1"/>
</dbReference>
<dbReference type="Proteomes" id="UP000005240">
    <property type="component" value="Unassembled WGS sequence"/>
</dbReference>
<gene>
    <name evidence="1" type="ORF">PTTG_01256</name>
</gene>
<protein>
    <recommendedName>
        <fullName evidence="4">Trehalose 6-phosphate phosphatase</fullName>
    </recommendedName>
</protein>
<dbReference type="EnsemblFungi" id="PTTG_01256-t43_1">
    <property type="protein sequence ID" value="PTTG_01256-t43_1-p1"/>
    <property type="gene ID" value="PTTG_01256"/>
</dbReference>
<evidence type="ECO:0008006" key="4">
    <source>
        <dbReference type="Google" id="ProtNLM"/>
    </source>
</evidence>
<dbReference type="VEuPathDB" id="FungiDB:PTTG_01256"/>
<name>A0A0C4EKI1_PUCT1</name>
<sequence length="249" mass="27692">MPAHISPEQAISTVAEPTPHPRTFKPQGGGKTLIVLGDEVLTKSDHDFSRAYQLLAALAANEKYEVWLNTEKGLDTMESYKDIPRLNIAAEHGTVLLISQYSDEKMEIKSVHELAEKLKKAMDTVLRRYQKDFEPVVEDIRKTLTEELAGFVLRLEDKSGEVRHGATDKGNLVAHLLATGWHNRGIAIGGRESDEGMFKAMNHANGPEGDSFHAVIVGQLDARKTFAKYKLQSVDEVHQLLTRLALSKP</sequence>
<evidence type="ECO:0000313" key="3">
    <source>
        <dbReference type="Proteomes" id="UP000005240"/>
    </source>
</evidence>
<dbReference type="STRING" id="630390.A0A0C4EKI1"/>
<proteinExistence type="predicted"/>
<dbReference type="InterPro" id="IPR023214">
    <property type="entry name" value="HAD_sf"/>
</dbReference>
<reference evidence="2 3" key="3">
    <citation type="journal article" date="2017" name="G3 (Bethesda)">
        <title>Comparative analysis highlights variable genome content of wheat rusts and divergence of the mating loci.</title>
        <authorList>
            <person name="Cuomo C.A."/>
            <person name="Bakkeren G."/>
            <person name="Khalil H.B."/>
            <person name="Panwar V."/>
            <person name="Joly D."/>
            <person name="Linning R."/>
            <person name="Sakthikumar S."/>
            <person name="Song X."/>
            <person name="Adiconis X."/>
            <person name="Fan L."/>
            <person name="Goldberg J.M."/>
            <person name="Levin J.Z."/>
            <person name="Young S."/>
            <person name="Zeng Q."/>
            <person name="Anikster Y."/>
            <person name="Bruce M."/>
            <person name="Wang M."/>
            <person name="Yin C."/>
            <person name="McCallum B."/>
            <person name="Szabo L.J."/>
            <person name="Hulbert S."/>
            <person name="Chen X."/>
            <person name="Fellers J.P."/>
        </authorList>
    </citation>
    <scope>NUCLEOTIDE SEQUENCE</scope>
    <source>
        <strain evidence="2">isolate 1-1 / race 1 (BBBD)</strain>
        <strain evidence="3">Isolate 1-1 / race 1 (BBBD)</strain>
    </source>
</reference>
<dbReference type="EMBL" id="ADAS02000133">
    <property type="protein sequence ID" value="OAV89287.1"/>
    <property type="molecule type" value="Genomic_DNA"/>
</dbReference>
<accession>A0A0C4EKI1</accession>
<organism evidence="1">
    <name type="scientific">Puccinia triticina (isolate 1-1 / race 1 (BBBD))</name>
    <name type="common">Brown leaf rust fungus</name>
    <dbReference type="NCBI Taxonomy" id="630390"/>
    <lineage>
        <taxon>Eukaryota</taxon>
        <taxon>Fungi</taxon>
        <taxon>Dikarya</taxon>
        <taxon>Basidiomycota</taxon>
        <taxon>Pucciniomycotina</taxon>
        <taxon>Pucciniomycetes</taxon>
        <taxon>Pucciniales</taxon>
        <taxon>Pucciniaceae</taxon>
        <taxon>Puccinia</taxon>
    </lineage>
</organism>
<reference evidence="1" key="1">
    <citation type="submission" date="2009-11" db="EMBL/GenBank/DDBJ databases">
        <authorList>
            <consortium name="The Broad Institute Genome Sequencing Platform"/>
            <person name="Ward D."/>
            <person name="Feldgarden M."/>
            <person name="Earl A."/>
            <person name="Young S.K."/>
            <person name="Zeng Q."/>
            <person name="Koehrsen M."/>
            <person name="Alvarado L."/>
            <person name="Berlin A."/>
            <person name="Bochicchio J."/>
            <person name="Borenstein D."/>
            <person name="Chapman S.B."/>
            <person name="Chen Z."/>
            <person name="Engels R."/>
            <person name="Freedman E."/>
            <person name="Gellesch M."/>
            <person name="Goldberg J."/>
            <person name="Griggs A."/>
            <person name="Gujja S."/>
            <person name="Heilman E."/>
            <person name="Heiman D."/>
            <person name="Hepburn T."/>
            <person name="Howarth C."/>
            <person name="Jen D."/>
            <person name="Larson L."/>
            <person name="Lewis B."/>
            <person name="Mehta T."/>
            <person name="Park D."/>
            <person name="Pearson M."/>
            <person name="Roberts A."/>
            <person name="Saif S."/>
            <person name="Shea T."/>
            <person name="Shenoy N."/>
            <person name="Sisk P."/>
            <person name="Stolte C."/>
            <person name="Sykes S."/>
            <person name="Thomson T."/>
            <person name="Walk T."/>
            <person name="White J."/>
            <person name="Yandava C."/>
            <person name="Izard J."/>
            <person name="Baranova O.V."/>
            <person name="Blanton J.M."/>
            <person name="Tanner A.C."/>
            <person name="Dewhirst F.E."/>
            <person name="Haas B."/>
            <person name="Nusbaum C."/>
            <person name="Birren B."/>
        </authorList>
    </citation>
    <scope>NUCLEOTIDE SEQUENCE [LARGE SCALE GENOMIC DNA]</scope>
    <source>
        <strain evidence="1">1-1 BBBD Race 1</strain>
    </source>
</reference>
<reference evidence="2" key="4">
    <citation type="submission" date="2025-05" db="UniProtKB">
        <authorList>
            <consortium name="EnsemblFungi"/>
        </authorList>
    </citation>
    <scope>IDENTIFICATION</scope>
    <source>
        <strain evidence="2">isolate 1-1 / race 1 (BBBD)</strain>
    </source>
</reference>
<dbReference type="OrthoDB" id="2507394at2759"/>
<keyword evidence="3" id="KW-1185">Reference proteome</keyword>
<dbReference type="InterPro" id="IPR036412">
    <property type="entry name" value="HAD-like_sf"/>
</dbReference>
<evidence type="ECO:0000313" key="2">
    <source>
        <dbReference type="EnsemblFungi" id="PTTG_01256-t43_1-p1"/>
    </source>
</evidence>
<dbReference type="AlphaFoldDB" id="A0A0C4EKI1"/>
<evidence type="ECO:0000313" key="1">
    <source>
        <dbReference type="EMBL" id="OAV89287.1"/>
    </source>
</evidence>
<dbReference type="Gene3D" id="3.40.50.1000">
    <property type="entry name" value="HAD superfamily/HAD-like"/>
    <property type="match status" value="1"/>
</dbReference>
<reference evidence="1" key="2">
    <citation type="submission" date="2016-05" db="EMBL/GenBank/DDBJ databases">
        <title>Comparative analysis highlights variable genome content of wheat rusts and divergence of the mating loci.</title>
        <authorList>
            <person name="Cuomo C.A."/>
            <person name="Bakkeren G."/>
            <person name="Szabo L."/>
            <person name="Khalil H."/>
            <person name="Joly D."/>
            <person name="Goldberg J."/>
            <person name="Young S."/>
            <person name="Zeng Q."/>
            <person name="Fellers J."/>
        </authorList>
    </citation>
    <scope>NUCLEOTIDE SEQUENCE [LARGE SCALE GENOMIC DNA]</scope>
    <source>
        <strain evidence="1">1-1 BBBD Race 1</strain>
    </source>
</reference>